<organism evidence="1 2">
    <name type="scientific">Sphingobium yanoikuyae</name>
    <name type="common">Sphingomonas yanoikuyae</name>
    <dbReference type="NCBI Taxonomy" id="13690"/>
    <lineage>
        <taxon>Bacteria</taxon>
        <taxon>Pseudomonadati</taxon>
        <taxon>Pseudomonadota</taxon>
        <taxon>Alphaproteobacteria</taxon>
        <taxon>Sphingomonadales</taxon>
        <taxon>Sphingomonadaceae</taxon>
        <taxon>Sphingobium</taxon>
    </lineage>
</organism>
<reference evidence="1 2" key="1">
    <citation type="submission" date="2020-07" db="EMBL/GenBank/DDBJ databases">
        <title>Whole genome sequence of Sphingobium yanoikuyae A3.</title>
        <authorList>
            <person name="Han S.-S."/>
        </authorList>
    </citation>
    <scope>NUCLEOTIDE SEQUENCE [LARGE SCALE GENOMIC DNA]</scope>
    <source>
        <strain evidence="1 2">A3</strain>
    </source>
</reference>
<evidence type="ECO:0000313" key="1">
    <source>
        <dbReference type="EMBL" id="QNG43654.1"/>
    </source>
</evidence>
<dbReference type="Proteomes" id="UP000515377">
    <property type="component" value="Chromosome"/>
</dbReference>
<dbReference type="EMBL" id="CP060122">
    <property type="protein sequence ID" value="QNG43654.1"/>
    <property type="molecule type" value="Genomic_DNA"/>
</dbReference>
<name>A0A9X7U839_SPHYA</name>
<protein>
    <submittedName>
        <fullName evidence="1">Uncharacterized protein</fullName>
    </submittedName>
</protein>
<gene>
    <name evidence="1" type="ORF">H3V42_17065</name>
</gene>
<dbReference type="AlphaFoldDB" id="A0A9X7U839"/>
<proteinExistence type="predicted"/>
<sequence length="121" mass="13376">MTAVPLPSIDGQRLDLRRLNVQQFRTILQDLTSQLANQPTAAECIMLTQAATFATLCEKATFDMLNGKEIDQEPYRRNVAALNNVLTRLGMAKATRDITAKDRKPADDFGSALIELNATPQ</sequence>
<accession>A0A9X7U839</accession>
<evidence type="ECO:0000313" key="2">
    <source>
        <dbReference type="Proteomes" id="UP000515377"/>
    </source>
</evidence>